<feature type="domain" description="Acyl-CoA thioesterase-like C-terminal" evidence="2">
    <location>
        <begin position="129"/>
        <end position="264"/>
    </location>
</feature>
<dbReference type="RefSeq" id="WP_377822189.1">
    <property type="nucleotide sequence ID" value="NZ_JBHSWJ010000002.1"/>
</dbReference>
<keyword evidence="4" id="KW-1185">Reference proteome</keyword>
<dbReference type="InterPro" id="IPR052389">
    <property type="entry name" value="Sec_Metab_Biosynth-Assoc"/>
</dbReference>
<dbReference type="Gene3D" id="2.40.160.210">
    <property type="entry name" value="Acyl-CoA thioesterase, double hotdog domain"/>
    <property type="match status" value="1"/>
</dbReference>
<evidence type="ECO:0000313" key="4">
    <source>
        <dbReference type="Proteomes" id="UP001596356"/>
    </source>
</evidence>
<organism evidence="3 4">
    <name type="scientific">Branchiibius cervicis</name>
    <dbReference type="NCBI Taxonomy" id="908252"/>
    <lineage>
        <taxon>Bacteria</taxon>
        <taxon>Bacillati</taxon>
        <taxon>Actinomycetota</taxon>
        <taxon>Actinomycetes</taxon>
        <taxon>Micrococcales</taxon>
        <taxon>Dermacoccaceae</taxon>
        <taxon>Branchiibius</taxon>
    </lineage>
</organism>
<feature type="domain" description="Acyl-CoA thioesterase-like N-terminal HotDog" evidence="1">
    <location>
        <begin position="23"/>
        <end position="107"/>
    </location>
</feature>
<protein>
    <submittedName>
        <fullName evidence="3">Thioesterase family protein</fullName>
    </submittedName>
</protein>
<evidence type="ECO:0000259" key="2">
    <source>
        <dbReference type="Pfam" id="PF20789"/>
    </source>
</evidence>
<dbReference type="Pfam" id="PF20789">
    <property type="entry name" value="4HBT_3C"/>
    <property type="match status" value="1"/>
</dbReference>
<dbReference type="PANTHER" id="PTHR38110:SF1">
    <property type="entry name" value="THIOESTERASE DOMAIN-CONTAINING PROTEIN"/>
    <property type="match status" value="1"/>
</dbReference>
<reference evidence="4" key="1">
    <citation type="journal article" date="2019" name="Int. J. Syst. Evol. Microbiol.">
        <title>The Global Catalogue of Microorganisms (GCM) 10K type strain sequencing project: providing services to taxonomists for standard genome sequencing and annotation.</title>
        <authorList>
            <consortium name="The Broad Institute Genomics Platform"/>
            <consortium name="The Broad Institute Genome Sequencing Center for Infectious Disease"/>
            <person name="Wu L."/>
            <person name="Ma J."/>
        </authorList>
    </citation>
    <scope>NUCLEOTIDE SEQUENCE [LARGE SCALE GENOMIC DNA]</scope>
    <source>
        <strain evidence="4">NBRC 106593</strain>
    </source>
</reference>
<dbReference type="EMBL" id="JBHSWJ010000002">
    <property type="protein sequence ID" value="MFC6714011.1"/>
    <property type="molecule type" value="Genomic_DNA"/>
</dbReference>
<comment type="caution">
    <text evidence="3">The sequence shown here is derived from an EMBL/GenBank/DDBJ whole genome shotgun (WGS) entry which is preliminary data.</text>
</comment>
<dbReference type="Proteomes" id="UP001596356">
    <property type="component" value="Unassembled WGS sequence"/>
</dbReference>
<evidence type="ECO:0000313" key="3">
    <source>
        <dbReference type="EMBL" id="MFC6714011.1"/>
    </source>
</evidence>
<sequence>MSSEYDKATAFDLTGNRATVQLSADWGIGNAVNGGIIMSLLAQATSSVSRAAGGHSDVLGLSAVFLSPGTDGDGATTTDVLRSGRSMTTAQTVLTQDSERVRAFLTLGDIDRYAEPVTLNPAPPVIPGPEDCARSSDAPPGALSQSGLLHRVDIRMDPATAGWAVGQPSGNGELRGWIRFTDGREPDLHSLLLFLDAFPPVTFDLGAKGWVPTVQFSGYLHARPEPGWLQVRTRTTTVAGGLHEEDAQIWDSTGRLVAQSRQLASARF</sequence>
<dbReference type="InterPro" id="IPR049450">
    <property type="entry name" value="ACOT8-like_C"/>
</dbReference>
<dbReference type="InterPro" id="IPR042171">
    <property type="entry name" value="Acyl-CoA_hotdog"/>
</dbReference>
<dbReference type="SUPFAM" id="SSF54637">
    <property type="entry name" value="Thioesterase/thiol ester dehydrase-isomerase"/>
    <property type="match status" value="2"/>
</dbReference>
<evidence type="ECO:0000259" key="1">
    <source>
        <dbReference type="Pfam" id="PF13622"/>
    </source>
</evidence>
<dbReference type="PANTHER" id="PTHR38110">
    <property type="entry name" value="CHROMOSOME 23, WHOLE GENOME SHOTGUN SEQUENCE"/>
    <property type="match status" value="1"/>
</dbReference>
<dbReference type="Pfam" id="PF13622">
    <property type="entry name" value="4HBT_3"/>
    <property type="match status" value="1"/>
</dbReference>
<dbReference type="InterPro" id="IPR049449">
    <property type="entry name" value="TesB_ACOT8-like_N"/>
</dbReference>
<proteinExistence type="predicted"/>
<gene>
    <name evidence="3" type="ORF">ACFQBT_09340</name>
</gene>
<name>A0ABW2ASC0_9MICO</name>
<accession>A0ABW2ASC0</accession>
<dbReference type="InterPro" id="IPR029069">
    <property type="entry name" value="HotDog_dom_sf"/>
</dbReference>